<reference evidence="2 3" key="1">
    <citation type="submission" date="2020-10" db="EMBL/GenBank/DDBJ databases">
        <title>Aquamicrobium zhengzhouensis sp. nov., a exopolysaccharide producing bacterium isolated from farmland soil.</title>
        <authorList>
            <person name="Wang X."/>
        </authorList>
    </citation>
    <scope>NUCLEOTIDE SEQUENCE [LARGE SCALE GENOMIC DNA]</scope>
    <source>
        <strain evidence="3">cd-1</strain>
    </source>
</reference>
<dbReference type="InterPro" id="IPR022062">
    <property type="entry name" value="DUF3618"/>
</dbReference>
<feature type="compositionally biased region" description="Basic and acidic residues" evidence="1">
    <location>
        <begin position="1"/>
        <end position="31"/>
    </location>
</feature>
<evidence type="ECO:0000256" key="1">
    <source>
        <dbReference type="SAM" id="MobiDB-lite"/>
    </source>
</evidence>
<evidence type="ECO:0000313" key="3">
    <source>
        <dbReference type="Proteomes" id="UP000601789"/>
    </source>
</evidence>
<organism evidence="2 3">
    <name type="scientific">Aquamicrobium zhengzhouense</name>
    <dbReference type="NCBI Taxonomy" id="2781738"/>
    <lineage>
        <taxon>Bacteria</taxon>
        <taxon>Pseudomonadati</taxon>
        <taxon>Pseudomonadota</taxon>
        <taxon>Alphaproteobacteria</taxon>
        <taxon>Hyphomicrobiales</taxon>
        <taxon>Phyllobacteriaceae</taxon>
        <taxon>Aquamicrobium</taxon>
    </lineage>
</organism>
<sequence>MTDRSPSELGREAEQVRAEISETTRQLRDKMSPGQLMDEALGYFKEGDAQRFLTNLKDQVRDNPLALALIGGGVAWLMSGSGTTHSRPAHTMATSLHAGSARNYAESGGDDGSEDDASSLASSVGSGLASAGDAASRTASTVGGAASQAGQYARETMHDMRDQLHSGASSLHHSASQAGLRARDTFSETLEREPLIIGAIGVAVGAALGAMVPASRTEERYLGAAARSAKEQAERVLTEGVERAKEVAGDAYSAAKDEAHRQGLTKSGEPVTERISKVAKAAGEELSQAAHDALGSTQTDPGSEPTQTGSDRSENPPGDKPLPGRI</sequence>
<name>A0ABS0SE71_9HYPH</name>
<feature type="region of interest" description="Disordered" evidence="1">
    <location>
        <begin position="280"/>
        <end position="326"/>
    </location>
</feature>
<keyword evidence="3" id="KW-1185">Reference proteome</keyword>
<gene>
    <name evidence="2" type="ORF">IOD40_13115</name>
</gene>
<dbReference type="RefSeq" id="WP_198477007.1">
    <property type="nucleotide sequence ID" value="NZ_JADGMQ010000009.1"/>
</dbReference>
<accession>A0ABS0SE71</accession>
<comment type="caution">
    <text evidence="2">The sequence shown here is derived from an EMBL/GenBank/DDBJ whole genome shotgun (WGS) entry which is preliminary data.</text>
</comment>
<feature type="region of interest" description="Disordered" evidence="1">
    <location>
        <begin position="253"/>
        <end position="272"/>
    </location>
</feature>
<dbReference type="Proteomes" id="UP000601789">
    <property type="component" value="Unassembled WGS sequence"/>
</dbReference>
<feature type="region of interest" description="Disordered" evidence="1">
    <location>
        <begin position="102"/>
        <end position="125"/>
    </location>
</feature>
<dbReference type="Pfam" id="PF12277">
    <property type="entry name" value="DUF3618"/>
    <property type="match status" value="1"/>
</dbReference>
<evidence type="ECO:0000313" key="2">
    <source>
        <dbReference type="EMBL" id="MBI1621597.1"/>
    </source>
</evidence>
<feature type="compositionally biased region" description="Polar residues" evidence="1">
    <location>
        <begin position="295"/>
        <end position="310"/>
    </location>
</feature>
<feature type="compositionally biased region" description="Acidic residues" evidence="1">
    <location>
        <begin position="108"/>
        <end position="117"/>
    </location>
</feature>
<protein>
    <submittedName>
        <fullName evidence="2">DUF3618 domain-containing protein</fullName>
    </submittedName>
</protein>
<dbReference type="EMBL" id="JADGMQ010000009">
    <property type="protein sequence ID" value="MBI1621597.1"/>
    <property type="molecule type" value="Genomic_DNA"/>
</dbReference>
<proteinExistence type="predicted"/>
<feature type="region of interest" description="Disordered" evidence="1">
    <location>
        <begin position="1"/>
        <end position="34"/>
    </location>
</feature>